<gene>
    <name evidence="2" type="ORF">SERLADRAFT_400147</name>
</gene>
<feature type="non-terminal residue" evidence="2">
    <location>
        <position position="1"/>
    </location>
</feature>
<organism>
    <name type="scientific">Serpula lacrymans var. lacrymans (strain S7.9)</name>
    <name type="common">Dry rot fungus</name>
    <dbReference type="NCBI Taxonomy" id="578457"/>
    <lineage>
        <taxon>Eukaryota</taxon>
        <taxon>Fungi</taxon>
        <taxon>Dikarya</taxon>
        <taxon>Basidiomycota</taxon>
        <taxon>Agaricomycotina</taxon>
        <taxon>Agaricomycetes</taxon>
        <taxon>Agaricomycetidae</taxon>
        <taxon>Boletales</taxon>
        <taxon>Coniophorineae</taxon>
        <taxon>Serpulaceae</taxon>
        <taxon>Serpula</taxon>
    </lineage>
</organism>
<feature type="compositionally biased region" description="Basic and acidic residues" evidence="1">
    <location>
        <begin position="28"/>
        <end position="47"/>
    </location>
</feature>
<protein>
    <submittedName>
        <fullName evidence="2">Uncharacterized protein</fullName>
    </submittedName>
</protein>
<accession>F8P8Y4</accession>
<dbReference type="Proteomes" id="UP000008064">
    <property type="component" value="Unassembled WGS sequence"/>
</dbReference>
<dbReference type="RefSeq" id="XP_007322858.1">
    <property type="nucleotide sequence ID" value="XM_007322796.1"/>
</dbReference>
<proteinExistence type="predicted"/>
<name>F8P8Y4_SERL9</name>
<dbReference type="HOGENOM" id="CLU_2694633_0_0_1"/>
<dbReference type="GeneID" id="18812011"/>
<evidence type="ECO:0000256" key="1">
    <source>
        <dbReference type="SAM" id="MobiDB-lite"/>
    </source>
</evidence>
<evidence type="ECO:0000313" key="2">
    <source>
        <dbReference type="EMBL" id="EGO20113.1"/>
    </source>
</evidence>
<dbReference type="KEGG" id="sla:SERLADRAFT_400147"/>
<dbReference type="AlphaFoldDB" id="F8P8Y4"/>
<sequence length="83" mass="9504">DFWVMGREVGVEYGRVYDVPLEGFEEAKRRREADKEREREFEHEHEGSGIGNGRGKGLFGKLGLRMNMGSGRRGYEPLNTSQV</sequence>
<feature type="region of interest" description="Disordered" evidence="1">
    <location>
        <begin position="28"/>
        <end position="56"/>
    </location>
</feature>
<reference evidence="2" key="1">
    <citation type="submission" date="2011-04" db="EMBL/GenBank/DDBJ databases">
        <title>Evolution of plant cell wall degrading machinery underlies the functional diversity of forest fungi.</title>
        <authorList>
            <consortium name="US DOE Joint Genome Institute (JGI-PGF)"/>
            <person name="Eastwood D.C."/>
            <person name="Floudas D."/>
            <person name="Binder M."/>
            <person name="Majcherczyk A."/>
            <person name="Schneider P."/>
            <person name="Aerts A."/>
            <person name="Asiegbu F.O."/>
            <person name="Baker S.E."/>
            <person name="Barry K."/>
            <person name="Bendiksby M."/>
            <person name="Blumentritt M."/>
            <person name="Coutinho P.M."/>
            <person name="Cullen D."/>
            <person name="Cullen D."/>
            <person name="Gathman A."/>
            <person name="Goodell B."/>
            <person name="Henrissat B."/>
            <person name="Ihrmark K."/>
            <person name="Kauserud H."/>
            <person name="Kohler A."/>
            <person name="LaButti K."/>
            <person name="Lapidus A."/>
            <person name="Lavin J.L."/>
            <person name="Lee Y.-H."/>
            <person name="Lindquist E."/>
            <person name="Lilly W."/>
            <person name="Lucas S."/>
            <person name="Morin E."/>
            <person name="Murat C."/>
            <person name="Oguiza J.A."/>
            <person name="Park J."/>
            <person name="Pisabarro A.G."/>
            <person name="Riley R."/>
            <person name="Rosling A."/>
            <person name="Salamov A."/>
            <person name="Schmidt O."/>
            <person name="Schmutz J."/>
            <person name="Skrede I."/>
            <person name="Stenlid J."/>
            <person name="Wiebenga A."/>
            <person name="Xie X."/>
            <person name="Kues U."/>
            <person name="Hibbett D.S."/>
            <person name="Hoffmeister D."/>
            <person name="Hogberg N."/>
            <person name="Martin F."/>
            <person name="Grigoriev I.V."/>
            <person name="Watkinson S.C."/>
        </authorList>
    </citation>
    <scope>NUCLEOTIDE SEQUENCE</scope>
    <source>
        <strain evidence="2">S7.9</strain>
    </source>
</reference>
<dbReference type="EMBL" id="GL945441">
    <property type="protein sequence ID" value="EGO20113.1"/>
    <property type="molecule type" value="Genomic_DNA"/>
</dbReference>